<evidence type="ECO:0000256" key="1">
    <source>
        <dbReference type="SAM" id="MobiDB-lite"/>
    </source>
</evidence>
<dbReference type="EMBL" id="JACEIK010003763">
    <property type="protein sequence ID" value="MCD9643034.1"/>
    <property type="molecule type" value="Genomic_DNA"/>
</dbReference>
<sequence>RKRRAKFNSEDPPKDNVEEGNDDNEEFGDDDNEVEDSCEKGKSADESGYKESA</sequence>
<proteinExistence type="predicted"/>
<feature type="compositionally biased region" description="Basic and acidic residues" evidence="1">
    <location>
        <begin position="7"/>
        <end position="17"/>
    </location>
</feature>
<organism evidence="2 3">
    <name type="scientific">Datura stramonium</name>
    <name type="common">Jimsonweed</name>
    <name type="synonym">Common thornapple</name>
    <dbReference type="NCBI Taxonomy" id="4076"/>
    <lineage>
        <taxon>Eukaryota</taxon>
        <taxon>Viridiplantae</taxon>
        <taxon>Streptophyta</taxon>
        <taxon>Embryophyta</taxon>
        <taxon>Tracheophyta</taxon>
        <taxon>Spermatophyta</taxon>
        <taxon>Magnoliopsida</taxon>
        <taxon>eudicotyledons</taxon>
        <taxon>Gunneridae</taxon>
        <taxon>Pentapetalae</taxon>
        <taxon>asterids</taxon>
        <taxon>lamiids</taxon>
        <taxon>Solanales</taxon>
        <taxon>Solanaceae</taxon>
        <taxon>Solanoideae</taxon>
        <taxon>Datureae</taxon>
        <taxon>Datura</taxon>
    </lineage>
</organism>
<feature type="compositionally biased region" description="Basic and acidic residues" evidence="1">
    <location>
        <begin position="37"/>
        <end position="53"/>
    </location>
</feature>
<reference evidence="2 3" key="1">
    <citation type="journal article" date="2021" name="BMC Genomics">
        <title>Datura genome reveals duplications of psychoactive alkaloid biosynthetic genes and high mutation rate following tissue culture.</title>
        <authorList>
            <person name="Rajewski A."/>
            <person name="Carter-House D."/>
            <person name="Stajich J."/>
            <person name="Litt A."/>
        </authorList>
    </citation>
    <scope>NUCLEOTIDE SEQUENCE [LARGE SCALE GENOMIC DNA]</scope>
    <source>
        <strain evidence="2">AR-01</strain>
    </source>
</reference>
<evidence type="ECO:0000313" key="3">
    <source>
        <dbReference type="Proteomes" id="UP000823775"/>
    </source>
</evidence>
<feature type="non-terminal residue" evidence="2">
    <location>
        <position position="53"/>
    </location>
</feature>
<protein>
    <submittedName>
        <fullName evidence="2">Uncharacterized protein</fullName>
    </submittedName>
</protein>
<feature type="non-terminal residue" evidence="2">
    <location>
        <position position="1"/>
    </location>
</feature>
<comment type="caution">
    <text evidence="2">The sequence shown here is derived from an EMBL/GenBank/DDBJ whole genome shotgun (WGS) entry which is preliminary data.</text>
</comment>
<feature type="compositionally biased region" description="Acidic residues" evidence="1">
    <location>
        <begin position="18"/>
        <end position="36"/>
    </location>
</feature>
<keyword evidence="3" id="KW-1185">Reference proteome</keyword>
<dbReference type="Proteomes" id="UP000823775">
    <property type="component" value="Unassembled WGS sequence"/>
</dbReference>
<accession>A0ABS8V869</accession>
<evidence type="ECO:0000313" key="2">
    <source>
        <dbReference type="EMBL" id="MCD9643034.1"/>
    </source>
</evidence>
<gene>
    <name evidence="2" type="ORF">HAX54_030138</name>
</gene>
<name>A0ABS8V869_DATST</name>
<feature type="region of interest" description="Disordered" evidence="1">
    <location>
        <begin position="1"/>
        <end position="53"/>
    </location>
</feature>